<reference evidence="1" key="1">
    <citation type="submission" date="2015-04" db="EMBL/GenBank/DDBJ databases">
        <authorList>
            <person name="Syromyatnikov M.Y."/>
            <person name="Popov V.N."/>
        </authorList>
    </citation>
    <scope>NUCLEOTIDE SEQUENCE</scope>
    <source>
        <strain evidence="1">MO-1</strain>
    </source>
</reference>
<accession>A0A1S7LGM6</accession>
<dbReference type="Pfam" id="PF01986">
    <property type="entry name" value="DUF123"/>
    <property type="match status" value="1"/>
</dbReference>
<name>A0A1S7LGM6_MAGMO</name>
<dbReference type="InterPro" id="IPR002837">
    <property type="entry name" value="DUF123"/>
</dbReference>
<dbReference type="PANTHER" id="PTHR37460:SF1">
    <property type="entry name" value="ENDONUCLEASE III"/>
    <property type="match status" value="1"/>
</dbReference>
<dbReference type="PANTHER" id="PTHR37460">
    <property type="entry name" value="ENDONUCLEASE III"/>
    <property type="match status" value="1"/>
</dbReference>
<evidence type="ECO:0008006" key="2">
    <source>
        <dbReference type="Google" id="ProtNLM"/>
    </source>
</evidence>
<dbReference type="AlphaFoldDB" id="A0A1S7LGM6"/>
<sequence length="137" mass="15553">MPTYIIELRVKRRTTVTVGALGPLTFGRGRYIYVGSAKKNWHHRIARHLATDKKLRWHADYLTSHPDIQPERAWLSMQDHECSTARALLALATIEAAAHRIGASDCNCPAHLLKVAGIRAVRNHFKALDYHPWKPPC</sequence>
<organism evidence="1">
    <name type="scientific">Magnetococcus massalia (strain MO-1)</name>
    <dbReference type="NCBI Taxonomy" id="451514"/>
    <lineage>
        <taxon>Bacteria</taxon>
        <taxon>Pseudomonadati</taxon>
        <taxon>Pseudomonadota</taxon>
        <taxon>Magnetococcia</taxon>
        <taxon>Magnetococcales</taxon>
        <taxon>Magnetococcaceae</taxon>
        <taxon>Magnetococcus</taxon>
    </lineage>
</organism>
<dbReference type="EMBL" id="LO017727">
    <property type="protein sequence ID" value="CRH05573.1"/>
    <property type="molecule type" value="Genomic_DNA"/>
</dbReference>
<dbReference type="CDD" id="cd10441">
    <property type="entry name" value="GIY-YIG_COG1833"/>
    <property type="match status" value="1"/>
</dbReference>
<gene>
    <name evidence="1" type="ORF">MAGMO_1383</name>
</gene>
<protein>
    <recommendedName>
        <fullName evidence="2">GIY-YIG domain-containing protein</fullName>
    </recommendedName>
</protein>
<proteinExistence type="predicted"/>
<evidence type="ECO:0000313" key="1">
    <source>
        <dbReference type="EMBL" id="CRH05573.1"/>
    </source>
</evidence>